<evidence type="ECO:0000256" key="3">
    <source>
        <dbReference type="ARBA" id="ARBA00023027"/>
    </source>
</evidence>
<gene>
    <name evidence="7" type="ORF">GGQ99_004106</name>
</gene>
<evidence type="ECO:0000259" key="6">
    <source>
        <dbReference type="Pfam" id="PF02826"/>
    </source>
</evidence>
<keyword evidence="8" id="KW-1185">Reference proteome</keyword>
<reference evidence="7 8" key="1">
    <citation type="submission" date="2020-08" db="EMBL/GenBank/DDBJ databases">
        <title>Genomic Encyclopedia of Type Strains, Phase IV (KMG-IV): sequencing the most valuable type-strain genomes for metagenomic binning, comparative biology and taxonomic classification.</title>
        <authorList>
            <person name="Goeker M."/>
        </authorList>
    </citation>
    <scope>NUCLEOTIDE SEQUENCE [LARGE SCALE GENOMIC DNA]</scope>
    <source>
        <strain evidence="7 8">DSM 7050</strain>
    </source>
</reference>
<dbReference type="SUPFAM" id="SSF51735">
    <property type="entry name" value="NAD(P)-binding Rossmann-fold domains"/>
    <property type="match status" value="1"/>
</dbReference>
<feature type="domain" description="D-isomer specific 2-hydroxyacid dehydrogenase catalytic" evidence="5">
    <location>
        <begin position="22"/>
        <end position="339"/>
    </location>
</feature>
<keyword evidence="2 4" id="KW-0560">Oxidoreductase</keyword>
<dbReference type="InterPro" id="IPR036291">
    <property type="entry name" value="NAD(P)-bd_dom_sf"/>
</dbReference>
<organism evidence="7 8">
    <name type="scientific">Aminobacter niigataensis</name>
    <dbReference type="NCBI Taxonomy" id="83265"/>
    <lineage>
        <taxon>Bacteria</taxon>
        <taxon>Pseudomonadati</taxon>
        <taxon>Pseudomonadota</taxon>
        <taxon>Alphaproteobacteria</taxon>
        <taxon>Hyphomicrobiales</taxon>
        <taxon>Phyllobacteriaceae</taxon>
        <taxon>Aminobacter</taxon>
    </lineage>
</organism>
<dbReference type="Gene3D" id="3.40.50.720">
    <property type="entry name" value="NAD(P)-binding Rossmann-like Domain"/>
    <property type="match status" value="2"/>
</dbReference>
<dbReference type="InterPro" id="IPR006140">
    <property type="entry name" value="D-isomer_DH_NAD-bd"/>
</dbReference>
<evidence type="ECO:0000313" key="7">
    <source>
        <dbReference type="EMBL" id="MBB4652330.1"/>
    </source>
</evidence>
<name>A0ABR6L6I5_9HYPH</name>
<evidence type="ECO:0000259" key="5">
    <source>
        <dbReference type="Pfam" id="PF00389"/>
    </source>
</evidence>
<dbReference type="PANTHER" id="PTHR43761">
    <property type="entry name" value="D-ISOMER SPECIFIC 2-HYDROXYACID DEHYDROGENASE FAMILY PROTEIN (AFU_ORTHOLOGUE AFUA_1G13630)"/>
    <property type="match status" value="1"/>
</dbReference>
<comment type="similarity">
    <text evidence="1 4">Belongs to the D-isomer specific 2-hydroxyacid dehydrogenase family.</text>
</comment>
<comment type="caution">
    <text evidence="7">The sequence shown here is derived from an EMBL/GenBank/DDBJ whole genome shotgun (WGS) entry which is preliminary data.</text>
</comment>
<dbReference type="RefSeq" id="WP_183263925.1">
    <property type="nucleotide sequence ID" value="NZ_BAAAVZ010000009.1"/>
</dbReference>
<dbReference type="InterPro" id="IPR006139">
    <property type="entry name" value="D-isomer_2_OHA_DH_cat_dom"/>
</dbReference>
<sequence length="340" mass="37698">MSNLKVLFATFRAPRHQKIAMEAAPEGLDITMCEAPSRAELLEQLPLADVFISERSGLIDAEMLATGRRLRLVQRLGRMTHDIDADAARKAGIPVCRWPLRGCSMVAEHAMMQVLSLVKASREAEHALVATPDWGTPPKKCDENHFAYNWTERRKIRSLAGATVGILGFGEIGAELAVRLRAFDCEVLYNKRSRLPAAVEAEFGVEYADIDSIRARSDVLCILLPHGEGIGEMIDHAFIERMKPGAYLVSTGASTVLNEADVAAAYRVGILSGVATDGWTWEPVPRDNPLLRLADDPQANVVFTPHIAGGVRSNDRSMRELEWENIRRLMDGRELRHRVV</sequence>
<evidence type="ECO:0000256" key="2">
    <source>
        <dbReference type="ARBA" id="ARBA00023002"/>
    </source>
</evidence>
<dbReference type="Proteomes" id="UP000539538">
    <property type="component" value="Unassembled WGS sequence"/>
</dbReference>
<feature type="domain" description="D-isomer specific 2-hydroxyacid dehydrogenase NAD-binding" evidence="6">
    <location>
        <begin position="147"/>
        <end position="308"/>
    </location>
</feature>
<dbReference type="PANTHER" id="PTHR43761:SF1">
    <property type="entry name" value="D-ISOMER SPECIFIC 2-HYDROXYACID DEHYDROGENASE CATALYTIC DOMAIN-CONTAINING PROTEIN-RELATED"/>
    <property type="match status" value="1"/>
</dbReference>
<dbReference type="Pfam" id="PF02826">
    <property type="entry name" value="2-Hacid_dh_C"/>
    <property type="match status" value="1"/>
</dbReference>
<dbReference type="Pfam" id="PF00389">
    <property type="entry name" value="2-Hacid_dh"/>
    <property type="match status" value="1"/>
</dbReference>
<dbReference type="InterPro" id="IPR050418">
    <property type="entry name" value="D-iso_2-hydroxyacid_DH_PdxB"/>
</dbReference>
<evidence type="ECO:0000313" key="8">
    <source>
        <dbReference type="Proteomes" id="UP000539538"/>
    </source>
</evidence>
<protein>
    <submittedName>
        <fullName evidence="7">Lactate dehydrogenase-like 2-hydroxyacid dehydrogenase</fullName>
    </submittedName>
</protein>
<dbReference type="EMBL" id="JACHOT010000006">
    <property type="protein sequence ID" value="MBB4652330.1"/>
    <property type="molecule type" value="Genomic_DNA"/>
</dbReference>
<accession>A0ABR6L6I5</accession>
<proteinExistence type="inferred from homology"/>
<evidence type="ECO:0000256" key="4">
    <source>
        <dbReference type="RuleBase" id="RU003719"/>
    </source>
</evidence>
<evidence type="ECO:0000256" key="1">
    <source>
        <dbReference type="ARBA" id="ARBA00005854"/>
    </source>
</evidence>
<keyword evidence="3" id="KW-0520">NAD</keyword>
<dbReference type="SUPFAM" id="SSF52283">
    <property type="entry name" value="Formate/glycerate dehydrogenase catalytic domain-like"/>
    <property type="match status" value="1"/>
</dbReference>